<gene>
    <name evidence="3" type="ORF">OM944_00845</name>
</gene>
<dbReference type="CDD" id="cd03801">
    <property type="entry name" value="GT4_PimA-like"/>
    <property type="match status" value="1"/>
</dbReference>
<proteinExistence type="predicted"/>
<dbReference type="InterPro" id="IPR028098">
    <property type="entry name" value="Glyco_trans_4-like_N"/>
</dbReference>
<dbReference type="PANTHER" id="PTHR12526">
    <property type="entry name" value="GLYCOSYLTRANSFERASE"/>
    <property type="match status" value="1"/>
</dbReference>
<evidence type="ECO:0000259" key="1">
    <source>
        <dbReference type="Pfam" id="PF00534"/>
    </source>
</evidence>
<name>A0ABY6MKX8_9BACT</name>
<protein>
    <submittedName>
        <fullName evidence="3">Glycosyltransferase family 4 protein</fullName>
    </submittedName>
</protein>
<feature type="domain" description="Glycosyl transferase family 1" evidence="1">
    <location>
        <begin position="200"/>
        <end position="358"/>
    </location>
</feature>
<keyword evidence="4" id="KW-1185">Reference proteome</keyword>
<accession>A0ABY6MKX8</accession>
<sequence>MSSKVKIVGIGIPCLLVGGTEIQTLNLVKALVLEEYQVTVICYFEHDAYIVDEFRKIGAKIVLLEWDRAIGAISFIHKLASELKKFSFDIFHVQYVAPGALPIVAAKFAGVGKILATVHQPKTESHGKFAGLILKTASVVCDVFLSVSKSTEKSWFGSSHVFNNNIAYKKLPKHCTIYNTLDTKYIDSRLKDLSTLYGDEKSYRIGTVCRLDYVKGVDILINAFSIVKKDEKSSLKLLIYGEGRDEGRLRKLVTSLGLDESVVFCGKLLPADVISETAHLDIVVVPSRFEAFGLYAAEAMYMKKPVIASDAFGLAEVITHGKTGLLFPIGDTATLADQIKLLLCNPRLRVSLAEEGRNSIKSRFDFEHYQNSIAGLYRLM</sequence>
<organism evidence="3 4">
    <name type="scientific">Algoriphagus halophytocola</name>
    <dbReference type="NCBI Taxonomy" id="2991499"/>
    <lineage>
        <taxon>Bacteria</taxon>
        <taxon>Pseudomonadati</taxon>
        <taxon>Bacteroidota</taxon>
        <taxon>Cytophagia</taxon>
        <taxon>Cytophagales</taxon>
        <taxon>Cyclobacteriaceae</taxon>
        <taxon>Algoriphagus</taxon>
    </lineage>
</organism>
<dbReference type="Gene3D" id="3.40.50.2000">
    <property type="entry name" value="Glycogen Phosphorylase B"/>
    <property type="match status" value="2"/>
</dbReference>
<evidence type="ECO:0000313" key="3">
    <source>
        <dbReference type="EMBL" id="UZD23047.1"/>
    </source>
</evidence>
<dbReference type="InterPro" id="IPR001296">
    <property type="entry name" value="Glyco_trans_1"/>
</dbReference>
<dbReference type="EMBL" id="CP110226">
    <property type="protein sequence ID" value="UZD23047.1"/>
    <property type="molecule type" value="Genomic_DNA"/>
</dbReference>
<feature type="domain" description="Glycosyltransferase subfamily 4-like N-terminal" evidence="2">
    <location>
        <begin position="17"/>
        <end position="153"/>
    </location>
</feature>
<dbReference type="Proteomes" id="UP001163156">
    <property type="component" value="Chromosome"/>
</dbReference>
<reference evidence="3" key="1">
    <citation type="submission" date="2022-10" db="EMBL/GenBank/DDBJ databases">
        <title>Algoriphagus sp. a novel bacteria isolate from halophytes salicornia europaea.</title>
        <authorList>
            <person name="Peng Y."/>
            <person name="Jiang L."/>
            <person name="Lee J."/>
        </authorList>
    </citation>
    <scope>NUCLEOTIDE SEQUENCE</scope>
    <source>
        <strain evidence="3">TR-M5</strain>
    </source>
</reference>
<dbReference type="Pfam" id="PF00534">
    <property type="entry name" value="Glycos_transf_1"/>
    <property type="match status" value="1"/>
</dbReference>
<dbReference type="RefSeq" id="WP_264809574.1">
    <property type="nucleotide sequence ID" value="NZ_CP110226.1"/>
</dbReference>
<dbReference type="Pfam" id="PF13439">
    <property type="entry name" value="Glyco_transf_4"/>
    <property type="match status" value="1"/>
</dbReference>
<dbReference type="PANTHER" id="PTHR12526:SF630">
    <property type="entry name" value="GLYCOSYLTRANSFERASE"/>
    <property type="match status" value="1"/>
</dbReference>
<evidence type="ECO:0000259" key="2">
    <source>
        <dbReference type="Pfam" id="PF13439"/>
    </source>
</evidence>
<evidence type="ECO:0000313" key="4">
    <source>
        <dbReference type="Proteomes" id="UP001163156"/>
    </source>
</evidence>
<dbReference type="SUPFAM" id="SSF53756">
    <property type="entry name" value="UDP-Glycosyltransferase/glycogen phosphorylase"/>
    <property type="match status" value="1"/>
</dbReference>